<organism evidence="5 6">
    <name type="scientific">Leptospira bouyouniensis</name>
    <dbReference type="NCBI Taxonomy" id="2484911"/>
    <lineage>
        <taxon>Bacteria</taxon>
        <taxon>Pseudomonadati</taxon>
        <taxon>Spirochaetota</taxon>
        <taxon>Spirochaetia</taxon>
        <taxon>Leptospirales</taxon>
        <taxon>Leptospiraceae</taxon>
        <taxon>Leptospira</taxon>
    </lineage>
</organism>
<dbReference type="InterPro" id="IPR051400">
    <property type="entry name" value="HAD-like_hydrolase"/>
</dbReference>
<dbReference type="EMBL" id="RQFT01000007">
    <property type="protein sequence ID" value="TGL07280.1"/>
    <property type="molecule type" value="Genomic_DNA"/>
</dbReference>
<dbReference type="SFLD" id="SFLDG01129">
    <property type="entry name" value="C1.5:_HAD__Beta-PGM__Phosphata"/>
    <property type="match status" value="1"/>
</dbReference>
<keyword evidence="4" id="KW-0460">Magnesium</keyword>
<evidence type="ECO:0000256" key="4">
    <source>
        <dbReference type="ARBA" id="ARBA00022842"/>
    </source>
</evidence>
<dbReference type="InterPro" id="IPR036412">
    <property type="entry name" value="HAD-like_sf"/>
</dbReference>
<keyword evidence="3 5" id="KW-0378">Hydrolase</keyword>
<keyword evidence="2" id="KW-0479">Metal-binding</keyword>
<comment type="cofactor">
    <cofactor evidence="1">
        <name>Mg(2+)</name>
        <dbReference type="ChEBI" id="CHEBI:18420"/>
    </cofactor>
</comment>
<evidence type="ECO:0000313" key="6">
    <source>
        <dbReference type="Proteomes" id="UP000297641"/>
    </source>
</evidence>
<sequence length="287" mass="33473">MPLFLDLDNTILPSKGAYDYAIKHCALDWEERGLGENFLVLYDLARKQVKSQLKHHSSNRLRLLCFKLVWEMLRANESGQNSQTMPNSLGNPQDLMTRPGFQTKDIKEIFWLEERYFFHFLYYYSVEKNKDEYHKILFPKLVSLSHEFPIFLTTNETLRTQLLKVQGFLPDQFRFTLITSEEVGFEKPSKEFFQYVIMKTNVDPKDCILLGDNWEDDILGASSHGISCIHIPSMWGEGESVNELIVPEEMTGGSRRSDKPPLKNIWRASNIVSGLDYAKLWLFQCQK</sequence>
<proteinExistence type="predicted"/>
<accession>A0A7I0HU78</accession>
<dbReference type="InterPro" id="IPR023214">
    <property type="entry name" value="HAD_sf"/>
</dbReference>
<dbReference type="Gene3D" id="3.40.50.1000">
    <property type="entry name" value="HAD superfamily/HAD-like"/>
    <property type="match status" value="1"/>
</dbReference>
<dbReference type="SUPFAM" id="SSF56784">
    <property type="entry name" value="HAD-like"/>
    <property type="match status" value="1"/>
</dbReference>
<reference evidence="5 6" key="1">
    <citation type="journal article" date="2019" name="PLoS Negl. Trop. Dis.">
        <title>Revisiting the worldwide diversity of Leptospira species in the environment.</title>
        <authorList>
            <person name="Vincent A.T."/>
            <person name="Schiettekatte O."/>
            <person name="Bourhy P."/>
            <person name="Veyrier F.J."/>
            <person name="Picardeau M."/>
        </authorList>
    </citation>
    <scope>NUCLEOTIDE SEQUENCE [LARGE SCALE GENOMIC DNA]</scope>
    <source>
        <strain evidence="5 6">201800273</strain>
    </source>
</reference>
<dbReference type="Proteomes" id="UP000297641">
    <property type="component" value="Unassembled WGS sequence"/>
</dbReference>
<dbReference type="GO" id="GO:0016791">
    <property type="term" value="F:phosphatase activity"/>
    <property type="evidence" value="ECO:0007669"/>
    <property type="project" value="TreeGrafter"/>
</dbReference>
<dbReference type="PANTHER" id="PTHR46470">
    <property type="entry name" value="N-ACYLNEURAMINATE-9-PHOSPHATASE"/>
    <property type="match status" value="1"/>
</dbReference>
<dbReference type="Pfam" id="PF13242">
    <property type="entry name" value="Hydrolase_like"/>
    <property type="match status" value="1"/>
</dbReference>
<dbReference type="Gene3D" id="1.10.150.520">
    <property type="match status" value="1"/>
</dbReference>
<evidence type="ECO:0000256" key="1">
    <source>
        <dbReference type="ARBA" id="ARBA00001946"/>
    </source>
</evidence>
<name>A0A7I0HU78_9LEPT</name>
<evidence type="ECO:0000256" key="2">
    <source>
        <dbReference type="ARBA" id="ARBA00022723"/>
    </source>
</evidence>
<evidence type="ECO:0000256" key="3">
    <source>
        <dbReference type="ARBA" id="ARBA00022801"/>
    </source>
</evidence>
<gene>
    <name evidence="5" type="ORF">EHQ43_07650</name>
</gene>
<dbReference type="NCBIfam" id="TIGR01549">
    <property type="entry name" value="HAD-SF-IA-v1"/>
    <property type="match status" value="1"/>
</dbReference>
<dbReference type="InterPro" id="IPR006439">
    <property type="entry name" value="HAD-SF_hydro_IA"/>
</dbReference>
<comment type="caution">
    <text evidence="5">The sequence shown here is derived from an EMBL/GenBank/DDBJ whole genome shotgun (WGS) entry which is preliminary data.</text>
</comment>
<dbReference type="RefSeq" id="WP_135770599.1">
    <property type="nucleotide sequence ID" value="NZ_RQFT01000007.1"/>
</dbReference>
<dbReference type="SFLD" id="SFLDS00003">
    <property type="entry name" value="Haloacid_Dehalogenase"/>
    <property type="match status" value="1"/>
</dbReference>
<evidence type="ECO:0000313" key="5">
    <source>
        <dbReference type="EMBL" id="TGL07280.1"/>
    </source>
</evidence>
<dbReference type="AlphaFoldDB" id="A0A7I0HU78"/>
<dbReference type="GO" id="GO:0046872">
    <property type="term" value="F:metal ion binding"/>
    <property type="evidence" value="ECO:0007669"/>
    <property type="project" value="UniProtKB-KW"/>
</dbReference>
<dbReference type="PANTHER" id="PTHR46470:SF2">
    <property type="entry name" value="GLYCERALDEHYDE 3-PHOSPHATE PHOSPHATASE"/>
    <property type="match status" value="1"/>
</dbReference>
<protein>
    <submittedName>
        <fullName evidence="5">HAD family hydrolase</fullName>
    </submittedName>
</protein>
<dbReference type="GO" id="GO:0044281">
    <property type="term" value="P:small molecule metabolic process"/>
    <property type="evidence" value="ECO:0007669"/>
    <property type="project" value="UniProtKB-ARBA"/>
</dbReference>